<dbReference type="EMBL" id="CCYA01000265">
    <property type="protein sequence ID" value="CEH17479.1"/>
    <property type="molecule type" value="Genomic_DNA"/>
</dbReference>
<keyword evidence="4" id="KW-0378">Hydrolase</keyword>
<evidence type="ECO:0000256" key="6">
    <source>
        <dbReference type="ARBA" id="ARBA00022840"/>
    </source>
</evidence>
<protein>
    <recommendedName>
        <fullName evidence="2">RNA helicase</fullName>
        <ecNumber evidence="2">3.6.4.13</ecNumber>
    </recommendedName>
</protein>
<evidence type="ECO:0000256" key="1">
    <source>
        <dbReference type="ARBA" id="ARBA00008792"/>
    </source>
</evidence>
<dbReference type="CDD" id="cd18791">
    <property type="entry name" value="SF2_C_RHA"/>
    <property type="match status" value="1"/>
</dbReference>
<evidence type="ECO:0000313" key="12">
    <source>
        <dbReference type="Proteomes" id="UP000054845"/>
    </source>
</evidence>
<evidence type="ECO:0000256" key="5">
    <source>
        <dbReference type="ARBA" id="ARBA00022806"/>
    </source>
</evidence>
<feature type="compositionally biased region" description="Low complexity" evidence="8">
    <location>
        <begin position="238"/>
        <end position="261"/>
    </location>
</feature>
<dbReference type="SMART" id="SM00490">
    <property type="entry name" value="HELICc"/>
    <property type="match status" value="1"/>
</dbReference>
<name>A0A0P1BL93_9BASI</name>
<dbReference type="InterPro" id="IPR011545">
    <property type="entry name" value="DEAD/DEAH_box_helicase_dom"/>
</dbReference>
<dbReference type="GO" id="GO:0003724">
    <property type="term" value="F:RNA helicase activity"/>
    <property type="evidence" value="ECO:0007669"/>
    <property type="project" value="UniProtKB-EC"/>
</dbReference>
<dbReference type="SMART" id="SM00487">
    <property type="entry name" value="DEXDc"/>
    <property type="match status" value="1"/>
</dbReference>
<dbReference type="InterPro" id="IPR002464">
    <property type="entry name" value="DNA/RNA_helicase_DEAH_CS"/>
</dbReference>
<organism evidence="11 12">
    <name type="scientific">Ceraceosorus bombacis</name>
    <dbReference type="NCBI Taxonomy" id="401625"/>
    <lineage>
        <taxon>Eukaryota</taxon>
        <taxon>Fungi</taxon>
        <taxon>Dikarya</taxon>
        <taxon>Basidiomycota</taxon>
        <taxon>Ustilaginomycotina</taxon>
        <taxon>Exobasidiomycetes</taxon>
        <taxon>Ceraceosorales</taxon>
        <taxon>Ceraceosoraceae</taxon>
        <taxon>Ceraceosorus</taxon>
    </lineage>
</organism>
<keyword evidence="6" id="KW-0067">ATP-binding</keyword>
<evidence type="ECO:0000256" key="2">
    <source>
        <dbReference type="ARBA" id="ARBA00012552"/>
    </source>
</evidence>
<dbReference type="PANTHER" id="PTHR18934:SF136">
    <property type="entry name" value="ATP-DEPENDENT RNA HELICASE DHX35-RELATED"/>
    <property type="match status" value="1"/>
</dbReference>
<feature type="region of interest" description="Disordered" evidence="8">
    <location>
        <begin position="238"/>
        <end position="267"/>
    </location>
</feature>
<dbReference type="Pfam" id="PF00270">
    <property type="entry name" value="DEAD"/>
    <property type="match status" value="1"/>
</dbReference>
<dbReference type="Pfam" id="PF00271">
    <property type="entry name" value="Helicase_C"/>
    <property type="match status" value="1"/>
</dbReference>
<dbReference type="STRING" id="401625.A0A0P1BL93"/>
<reference evidence="12" key="1">
    <citation type="submission" date="2014-09" db="EMBL/GenBank/DDBJ databases">
        <authorList>
            <person name="Sharma Rahul"/>
            <person name="Thines Marco"/>
        </authorList>
    </citation>
    <scope>NUCLEOTIDE SEQUENCE [LARGE SCALE GENOMIC DNA]</scope>
</reference>
<comment type="catalytic activity">
    <reaction evidence="7">
        <text>ATP + H2O = ADP + phosphate + H(+)</text>
        <dbReference type="Rhea" id="RHEA:13065"/>
        <dbReference type="ChEBI" id="CHEBI:15377"/>
        <dbReference type="ChEBI" id="CHEBI:15378"/>
        <dbReference type="ChEBI" id="CHEBI:30616"/>
        <dbReference type="ChEBI" id="CHEBI:43474"/>
        <dbReference type="ChEBI" id="CHEBI:456216"/>
        <dbReference type="EC" id="3.6.4.13"/>
    </reaction>
</comment>
<feature type="domain" description="Helicase C-terminal" evidence="10">
    <location>
        <begin position="291"/>
        <end position="474"/>
    </location>
</feature>
<dbReference type="Proteomes" id="UP000054845">
    <property type="component" value="Unassembled WGS sequence"/>
</dbReference>
<dbReference type="EC" id="3.6.4.13" evidence="2"/>
<dbReference type="SMART" id="SM00847">
    <property type="entry name" value="HA2"/>
    <property type="match status" value="1"/>
</dbReference>
<dbReference type="InterPro" id="IPR007502">
    <property type="entry name" value="Helicase-assoc_dom"/>
</dbReference>
<dbReference type="PROSITE" id="PS51194">
    <property type="entry name" value="HELICASE_CTER"/>
    <property type="match status" value="1"/>
</dbReference>
<accession>A0A0P1BL93</accession>
<proteinExistence type="inferred from homology"/>
<keyword evidence="3" id="KW-0547">Nucleotide-binding</keyword>
<evidence type="ECO:0000259" key="9">
    <source>
        <dbReference type="PROSITE" id="PS51192"/>
    </source>
</evidence>
<dbReference type="InterPro" id="IPR027417">
    <property type="entry name" value="P-loop_NTPase"/>
</dbReference>
<keyword evidence="12" id="KW-1185">Reference proteome</keyword>
<dbReference type="FunFam" id="3.40.50.300:FF:000578">
    <property type="entry name" value="probable ATP-dependent RNA helicase DHX35"/>
    <property type="match status" value="1"/>
</dbReference>
<evidence type="ECO:0000313" key="11">
    <source>
        <dbReference type="EMBL" id="CEH17479.1"/>
    </source>
</evidence>
<dbReference type="GO" id="GO:0005524">
    <property type="term" value="F:ATP binding"/>
    <property type="evidence" value="ECO:0007669"/>
    <property type="project" value="UniProtKB-KW"/>
</dbReference>
<dbReference type="Gene3D" id="3.40.50.300">
    <property type="entry name" value="P-loop containing nucleotide triphosphate hydrolases"/>
    <property type="match status" value="2"/>
</dbReference>
<dbReference type="PROSITE" id="PS00690">
    <property type="entry name" value="DEAH_ATP_HELICASE"/>
    <property type="match status" value="1"/>
</dbReference>
<keyword evidence="5" id="KW-0347">Helicase</keyword>
<evidence type="ECO:0000256" key="8">
    <source>
        <dbReference type="SAM" id="MobiDB-lite"/>
    </source>
</evidence>
<evidence type="ECO:0000259" key="10">
    <source>
        <dbReference type="PROSITE" id="PS51194"/>
    </source>
</evidence>
<comment type="similarity">
    <text evidence="1">Belongs to the DEAD box helicase family. DEAH subfamily.</text>
</comment>
<evidence type="ECO:0000256" key="3">
    <source>
        <dbReference type="ARBA" id="ARBA00022741"/>
    </source>
</evidence>
<dbReference type="InterPro" id="IPR001650">
    <property type="entry name" value="Helicase_C-like"/>
</dbReference>
<evidence type="ECO:0000256" key="7">
    <source>
        <dbReference type="ARBA" id="ARBA00047984"/>
    </source>
</evidence>
<dbReference type="Pfam" id="PF21010">
    <property type="entry name" value="HA2_C"/>
    <property type="match status" value="1"/>
</dbReference>
<evidence type="ECO:0000256" key="4">
    <source>
        <dbReference type="ARBA" id="ARBA00022801"/>
    </source>
</evidence>
<dbReference type="InterPro" id="IPR011709">
    <property type="entry name" value="DEAD-box_helicase_OB_fold"/>
</dbReference>
<feature type="region of interest" description="Disordered" evidence="8">
    <location>
        <begin position="1"/>
        <end position="50"/>
    </location>
</feature>
<dbReference type="GO" id="GO:0016787">
    <property type="term" value="F:hydrolase activity"/>
    <property type="evidence" value="ECO:0007669"/>
    <property type="project" value="UniProtKB-KW"/>
</dbReference>
<dbReference type="SUPFAM" id="SSF52540">
    <property type="entry name" value="P-loop containing nucleoside triphosphate hydrolases"/>
    <property type="match status" value="1"/>
</dbReference>
<dbReference type="OrthoDB" id="10253254at2759"/>
<sequence>MSTFWKPGTAQPGSSADRIGTSSEEAESAFQHASAISSSSSSSSSRERRSLQEERKALPIYEQRERILYAVQRYGVVVIVGQTGCGKTTQIPQYLLEAGWAPTHRAQSIVCTQPRRLSCLSISMRVSAEQGCILGSQVGYAVPFERHYDARTTRIKYVTHGTLFRELMSDPLLSAYSVVMIDEAHERNAFSDLLLILLKKIRRKRPSLRVIVSSATIDAQAFLNFFLDKPYTGQERQAGGAQAAAAAAPTTTTTTATSTTQRSNNEEVEDGIILSLQGRTFPVEIAYAQEAVEDYVKASVEAVWQLHLAEAKGDILVFLTGKEEIDACMQALADRQISLPQGSLPLHLLPVHAGLSTQEQMALFDSTARGGRRCLVATNIAEASVTLPGIRYVVDCGLVKMRLFDPESGTDSLCILPISQASAAQRSGRAGRTSAGKALRLYTRSTFRSLAPHTSPELCRSDLTSVVLQLKSLGVDDLVRKFEWIWPAPSTRLLSCALQRCAVLGAMDEWARLTPDGQKMAELPLEPIMGKLLLQSVRFQCSKEILSVIAMLSVSSPFVIPDEKRYASNDAAYTSALLSRDKFTAEEGDHLSLLNVYDAFVDPQVGASSRGFCKRNKLAFAALARAVSIRQQLQGWMKRLGWEREARMGCEGDEGRLRKCLVSALFENAARRMEDGEYRSIRAGQTLHIHPSSVLFDRIPKSKYVIFQEVVQTNKRYMRDVTVVEEVSEKKGVFFVFFAHIALRKNQNKASDAMLNAFLPPRPLPATSFSLSPSTHKGLVT</sequence>
<dbReference type="GO" id="GO:0003723">
    <property type="term" value="F:RNA binding"/>
    <property type="evidence" value="ECO:0007669"/>
    <property type="project" value="TreeGrafter"/>
</dbReference>
<dbReference type="PROSITE" id="PS51192">
    <property type="entry name" value="HELICASE_ATP_BIND_1"/>
    <property type="match status" value="1"/>
</dbReference>
<feature type="domain" description="Helicase ATP-binding" evidence="9">
    <location>
        <begin position="68"/>
        <end position="235"/>
    </location>
</feature>
<dbReference type="AlphaFoldDB" id="A0A0P1BL93"/>
<dbReference type="GO" id="GO:0071013">
    <property type="term" value="C:catalytic step 2 spliceosome"/>
    <property type="evidence" value="ECO:0007669"/>
    <property type="project" value="TreeGrafter"/>
</dbReference>
<dbReference type="PANTHER" id="PTHR18934">
    <property type="entry name" value="ATP-DEPENDENT RNA HELICASE"/>
    <property type="match status" value="1"/>
</dbReference>
<dbReference type="Pfam" id="PF07717">
    <property type="entry name" value="OB_NTP_bind"/>
    <property type="match status" value="1"/>
</dbReference>
<dbReference type="Gene3D" id="1.20.120.1080">
    <property type="match status" value="1"/>
</dbReference>
<dbReference type="InterPro" id="IPR014001">
    <property type="entry name" value="Helicase_ATP-bd"/>
</dbReference>